<keyword evidence="6 10" id="KW-0812">Transmembrane</keyword>
<gene>
    <name evidence="10 11" type="primary">dctA</name>
    <name evidence="11" type="ORF">GPL20_34920</name>
</gene>
<feature type="transmembrane region" description="Helical" evidence="10">
    <location>
        <begin position="229"/>
        <end position="255"/>
    </location>
</feature>
<dbReference type="Pfam" id="PF00375">
    <property type="entry name" value="SDF"/>
    <property type="match status" value="1"/>
</dbReference>
<feature type="transmembrane region" description="Helical" evidence="10">
    <location>
        <begin position="61"/>
        <end position="81"/>
    </location>
</feature>
<accession>A0A844TTC8</accession>
<dbReference type="SUPFAM" id="SSF118215">
    <property type="entry name" value="Proton glutamate symport protein"/>
    <property type="match status" value="1"/>
</dbReference>
<evidence type="ECO:0000256" key="6">
    <source>
        <dbReference type="ARBA" id="ARBA00022692"/>
    </source>
</evidence>
<keyword evidence="9 10" id="KW-0472">Membrane</keyword>
<organism evidence="11 12">
    <name type="scientific">Bradyrhizobium cajani</name>
    <dbReference type="NCBI Taxonomy" id="1928661"/>
    <lineage>
        <taxon>Bacteria</taxon>
        <taxon>Pseudomonadati</taxon>
        <taxon>Pseudomonadota</taxon>
        <taxon>Alphaproteobacteria</taxon>
        <taxon>Hyphomicrobiales</taxon>
        <taxon>Nitrobacteraceae</taxon>
        <taxon>Bradyrhizobium</taxon>
    </lineage>
</organism>
<comment type="caution">
    <text evidence="11">The sequence shown here is derived from an EMBL/GenBank/DDBJ whole genome shotgun (WGS) entry which is preliminary data.</text>
</comment>
<comment type="similarity">
    <text evidence="2 10">Belongs to the dicarboxylate/amino acid:cation symporter (DAACS) (TC 2.A.23) family.</text>
</comment>
<dbReference type="AlphaFoldDB" id="A0A844TTC8"/>
<dbReference type="InterPro" id="IPR001991">
    <property type="entry name" value="Na-dicarboxylate_symporter"/>
</dbReference>
<evidence type="ECO:0000256" key="7">
    <source>
        <dbReference type="ARBA" id="ARBA00022847"/>
    </source>
</evidence>
<evidence type="ECO:0000313" key="12">
    <source>
        <dbReference type="Proteomes" id="UP000449969"/>
    </source>
</evidence>
<dbReference type="GO" id="GO:0015138">
    <property type="term" value="F:fumarate transmembrane transporter activity"/>
    <property type="evidence" value="ECO:0007669"/>
    <property type="project" value="TreeGrafter"/>
</dbReference>
<proteinExistence type="inferred from homology"/>
<dbReference type="HAMAP" id="MF_01300">
    <property type="entry name" value="C4_dicarb_transport"/>
    <property type="match status" value="1"/>
</dbReference>
<dbReference type="PROSITE" id="PS00714">
    <property type="entry name" value="NA_DICARBOXYL_SYMP_2"/>
    <property type="match status" value="1"/>
</dbReference>
<dbReference type="EMBL" id="WQNE01000048">
    <property type="protein sequence ID" value="MVT78171.1"/>
    <property type="molecule type" value="Genomic_DNA"/>
</dbReference>
<feature type="transmembrane region" description="Helical" evidence="10">
    <location>
        <begin position="195"/>
        <end position="223"/>
    </location>
</feature>
<evidence type="ECO:0000256" key="2">
    <source>
        <dbReference type="ARBA" id="ARBA00006148"/>
    </source>
</evidence>
<dbReference type="FunFam" id="1.10.3860.10:FF:000001">
    <property type="entry name" value="C4-dicarboxylate transport protein"/>
    <property type="match status" value="1"/>
</dbReference>
<dbReference type="GO" id="GO:0005886">
    <property type="term" value="C:plasma membrane"/>
    <property type="evidence" value="ECO:0007669"/>
    <property type="project" value="UniProtKB-SubCell"/>
</dbReference>
<evidence type="ECO:0000256" key="9">
    <source>
        <dbReference type="ARBA" id="ARBA00023136"/>
    </source>
</evidence>
<feature type="transmembrane region" description="Helical" evidence="10">
    <location>
        <begin position="164"/>
        <end position="183"/>
    </location>
</feature>
<evidence type="ECO:0000256" key="5">
    <source>
        <dbReference type="ARBA" id="ARBA00022519"/>
    </source>
</evidence>
<keyword evidence="7 10" id="KW-0769">Symport</keyword>
<sequence length="444" mass="46805">MTTTTMAGAPVAPTAAKPWYKVLYVQVLIAIVLGAIVGWLWPSLATNDWIKAMGDGFIKLIKMVIAPIIFCTVVSGIAHIQDAKKVGRIGVKALVYFEVVSTFALVIGLIVGNLVRPGAGFGNAAASEQAVANYAKQAAGQKSVDFVLHIIPDTVVGAFAQGEILQVLLFSVLFGFAIMSLGERGHTIRAFIDDAAHAVFGVISIVMRAAPIGAFGAMAYTIGKFGTGAILNLLGLIATFYLTAALFVFVVLGLIARMAGFSIFKFLAYIKDELLIVLGTSSSESALPSLMEKLERLGCSKSVVGLVVPTGYSFNLDGTNIYMTLATLFIAQALGFDLSFSQQLTILVVAMLTSKGASGITGAGFITLAATLAVVDPRLVPGMAIVLGIDKFMSECRALTNLCGNGVACVIVAWWEGELDRDKLTANLSKQIDPTDMETAITTD</sequence>
<feature type="transmembrane region" description="Helical" evidence="10">
    <location>
        <begin position="321"/>
        <end position="340"/>
    </location>
</feature>
<evidence type="ECO:0000256" key="10">
    <source>
        <dbReference type="HAMAP-Rule" id="MF_01300"/>
    </source>
</evidence>
<keyword evidence="4 10" id="KW-1003">Cell membrane</keyword>
<reference evidence="11 12" key="1">
    <citation type="submission" date="2019-12" db="EMBL/GenBank/DDBJ databases">
        <title>Draft genome sequences Bradyrhizobium cajani AMBPC1010, Bradyrhizobium pachyrhizi AMBPC1040 and Bradyrhizobium yuanmingense ALSPC3051, three plant growth promoting strains isolated from nodules of Cajanus cajan L. in Dominican Republic.</title>
        <authorList>
            <person name="Flores-Felix J.D."/>
            <person name="Araujo J."/>
            <person name="Diaz-Alcantara C."/>
            <person name="Gonzalez-Andres F."/>
            <person name="Velazquez E."/>
        </authorList>
    </citation>
    <scope>NUCLEOTIDE SEQUENCE [LARGE SCALE GENOMIC DNA]</scope>
    <source>
        <strain evidence="11 12">1010</strain>
    </source>
</reference>
<dbReference type="PRINTS" id="PR00173">
    <property type="entry name" value="EDTRNSPORT"/>
</dbReference>
<evidence type="ECO:0000313" key="11">
    <source>
        <dbReference type="EMBL" id="MVT78171.1"/>
    </source>
</evidence>
<dbReference type="NCBIfam" id="NF002461">
    <property type="entry name" value="PRK01663.1"/>
    <property type="match status" value="1"/>
</dbReference>
<dbReference type="GO" id="GO:0015141">
    <property type="term" value="F:succinate transmembrane transporter activity"/>
    <property type="evidence" value="ECO:0007669"/>
    <property type="project" value="TreeGrafter"/>
</dbReference>
<evidence type="ECO:0000256" key="4">
    <source>
        <dbReference type="ARBA" id="ARBA00022475"/>
    </source>
</evidence>
<feature type="transmembrane region" description="Helical" evidence="10">
    <location>
        <begin position="346"/>
        <end position="375"/>
    </location>
</feature>
<dbReference type="GO" id="GO:0015366">
    <property type="term" value="F:malate:proton symporter activity"/>
    <property type="evidence" value="ECO:0007669"/>
    <property type="project" value="TreeGrafter"/>
</dbReference>
<name>A0A844TTC8_9BRAD</name>
<keyword evidence="12" id="KW-1185">Reference proteome</keyword>
<keyword evidence="8 10" id="KW-1133">Transmembrane helix</keyword>
<dbReference type="Gene3D" id="1.10.3860.10">
    <property type="entry name" value="Sodium:dicarboxylate symporter"/>
    <property type="match status" value="1"/>
</dbReference>
<comment type="subcellular location">
    <subcellularLocation>
        <location evidence="1">Cell inner membrane</location>
        <topology evidence="1">Multi-pass membrane protein</topology>
    </subcellularLocation>
    <subcellularLocation>
        <location evidence="10">Cell membrane</location>
        <topology evidence="10">Multi-pass membrane protein</topology>
    </subcellularLocation>
</comment>
<dbReference type="PANTHER" id="PTHR42865">
    <property type="entry name" value="PROTON/GLUTAMATE-ASPARTATE SYMPORTER"/>
    <property type="match status" value="1"/>
</dbReference>
<comment type="function">
    <text evidence="10">Responsible for the transport of dicarboxylates such as succinate, fumarate, and malate across the membrane.</text>
</comment>
<feature type="transmembrane region" description="Helical" evidence="10">
    <location>
        <begin position="93"/>
        <end position="115"/>
    </location>
</feature>
<dbReference type="InterPro" id="IPR018107">
    <property type="entry name" value="Na-dicarboxylate_symporter_CS"/>
</dbReference>
<evidence type="ECO:0000256" key="1">
    <source>
        <dbReference type="ARBA" id="ARBA00004429"/>
    </source>
</evidence>
<dbReference type="Proteomes" id="UP000449969">
    <property type="component" value="Unassembled WGS sequence"/>
</dbReference>
<dbReference type="InterPro" id="IPR023954">
    <property type="entry name" value="C4_dicarb_transport"/>
</dbReference>
<keyword evidence="3 10" id="KW-0813">Transport</keyword>
<dbReference type="InterPro" id="IPR036458">
    <property type="entry name" value="Na:dicarbo_symporter_sf"/>
</dbReference>
<dbReference type="GO" id="GO:0070778">
    <property type="term" value="P:L-aspartate transmembrane transport"/>
    <property type="evidence" value="ECO:0007669"/>
    <property type="project" value="TreeGrafter"/>
</dbReference>
<protein>
    <recommendedName>
        <fullName evidence="10">C4-dicarboxylate transport protein</fullName>
    </recommendedName>
</protein>
<evidence type="ECO:0000256" key="3">
    <source>
        <dbReference type="ARBA" id="ARBA00022448"/>
    </source>
</evidence>
<dbReference type="RefSeq" id="WP_157336676.1">
    <property type="nucleotide sequence ID" value="NZ_JANADL010000043.1"/>
</dbReference>
<dbReference type="PANTHER" id="PTHR42865:SF1">
    <property type="entry name" value="AEROBIC C4-DICARBOXYLATE TRANSPORT PROTEIN"/>
    <property type="match status" value="1"/>
</dbReference>
<dbReference type="OrthoDB" id="9766690at2"/>
<evidence type="ECO:0000256" key="8">
    <source>
        <dbReference type="ARBA" id="ARBA00022989"/>
    </source>
</evidence>
<feature type="transmembrane region" description="Helical" evidence="10">
    <location>
        <begin position="22"/>
        <end position="41"/>
    </location>
</feature>
<keyword evidence="5" id="KW-0997">Cell inner membrane</keyword>